<organism evidence="10 11">
    <name type="scientific">Parvibaculum sedimenti</name>
    <dbReference type="NCBI Taxonomy" id="2608632"/>
    <lineage>
        <taxon>Bacteria</taxon>
        <taxon>Pseudomonadati</taxon>
        <taxon>Pseudomonadota</taxon>
        <taxon>Alphaproteobacteria</taxon>
        <taxon>Hyphomicrobiales</taxon>
        <taxon>Parvibaculaceae</taxon>
        <taxon>Parvibaculum</taxon>
    </lineage>
</organism>
<comment type="similarity">
    <text evidence="3 8">Belongs to the NAD(P)-dependent epimerase/dehydratase family. GDP-mannose 4,6-dehydratase subfamily.</text>
</comment>
<dbReference type="PANTHER" id="PTHR43715:SF1">
    <property type="entry name" value="GDP-MANNOSE 4,6 DEHYDRATASE"/>
    <property type="match status" value="1"/>
</dbReference>
<dbReference type="HAMAP" id="MF_00955">
    <property type="entry name" value="GDP_Man_dehydratase"/>
    <property type="match status" value="1"/>
</dbReference>
<dbReference type="Gene3D" id="3.90.25.10">
    <property type="entry name" value="UDP-galactose 4-epimerase, domain 1"/>
    <property type="match status" value="1"/>
</dbReference>
<evidence type="ECO:0000256" key="8">
    <source>
        <dbReference type="HAMAP-Rule" id="MF_00955"/>
    </source>
</evidence>
<keyword evidence="11" id="KW-1185">Reference proteome</keyword>
<dbReference type="Gene3D" id="3.40.50.720">
    <property type="entry name" value="NAD(P)-binding Rossmann-like Domain"/>
    <property type="match status" value="1"/>
</dbReference>
<feature type="domain" description="NAD(P)-binding" evidence="9">
    <location>
        <begin position="19"/>
        <end position="346"/>
    </location>
</feature>
<comment type="caution">
    <text evidence="8">Lacks conserved residue(s) required for the propagation of feature annotation.</text>
</comment>
<dbReference type="InterPro" id="IPR036291">
    <property type="entry name" value="NAD(P)-bd_dom_sf"/>
</dbReference>
<dbReference type="EC" id="4.2.1.47" evidence="4 8"/>
<dbReference type="NCBIfam" id="TIGR01472">
    <property type="entry name" value="gmd"/>
    <property type="match status" value="1"/>
</dbReference>
<comment type="function">
    <text evidence="7 8">Catalyzes the conversion of GDP-D-mannose to GDP-4-dehydro-6-deoxy-D-mannose.</text>
</comment>
<dbReference type="CDD" id="cd05260">
    <property type="entry name" value="GDP_MD_SDR_e"/>
    <property type="match status" value="1"/>
</dbReference>
<evidence type="ECO:0000256" key="4">
    <source>
        <dbReference type="ARBA" id="ARBA00011989"/>
    </source>
</evidence>
<dbReference type="GO" id="GO:0070401">
    <property type="term" value="F:NADP+ binding"/>
    <property type="evidence" value="ECO:0007669"/>
    <property type="project" value="UniProtKB-UniRule"/>
</dbReference>
<evidence type="ECO:0000256" key="5">
    <source>
        <dbReference type="ARBA" id="ARBA00022458"/>
    </source>
</evidence>
<reference evidence="10 11" key="1">
    <citation type="submission" date="2019-09" db="EMBL/GenBank/DDBJ databases">
        <title>Parvibaculum sedimenti sp. nov., isolated from sediment.</title>
        <authorList>
            <person name="Wang Y."/>
        </authorList>
    </citation>
    <scope>NUCLEOTIDE SEQUENCE [LARGE SCALE GENOMIC DNA]</scope>
    <source>
        <strain evidence="10 11">HXT-9</strain>
    </source>
</reference>
<dbReference type="SUPFAM" id="SSF51735">
    <property type="entry name" value="NAD(P)-binding Rossmann-fold domains"/>
    <property type="match status" value="1"/>
</dbReference>
<dbReference type="AlphaFoldDB" id="A0A6N6VJF2"/>
<sequence length="366" mass="40527">MVLSSVDRQESRKRPPVAMITGITGQDGGYLAELLLRKGYVVHGLGRDVAKMESGRLADMASRNPGLSLHAFDMVQGGRIHELVEQIEPDEIYNLAAQSHVQKSFEEPDYTIDVNATGTVRLLNAIVKLGMERSTRFYQASSSEMFGHATVGGMQSEETPFHPLNPYAVAKHAAFEATNNFREAYGLHASNGILFNHESPFRAPTFVTRKISLAVAAVHFGSEECLKLGNLDTRRDWGHARDYVEGMWLMLQQPEPGDYVLATGVNRSVREFVEIAFREIGREVEWRGSGIGEEGFDVASGRRLVAVDPKFFRPTDVNATLGNASRARAVLGWTARTSFDQLVREMVEADIRRIESSTRSGASHSV</sequence>
<comment type="caution">
    <text evidence="10">The sequence shown here is derived from an EMBL/GenBank/DDBJ whole genome shotgun (WGS) entry which is preliminary data.</text>
</comment>
<accession>A0A6N6VJF2</accession>
<dbReference type="InterPro" id="IPR016040">
    <property type="entry name" value="NAD(P)-bd_dom"/>
</dbReference>
<comment type="catalytic activity">
    <reaction evidence="1 8">
        <text>GDP-alpha-D-mannose = GDP-4-dehydro-alpha-D-rhamnose + H2O</text>
        <dbReference type="Rhea" id="RHEA:23820"/>
        <dbReference type="ChEBI" id="CHEBI:15377"/>
        <dbReference type="ChEBI" id="CHEBI:57527"/>
        <dbReference type="ChEBI" id="CHEBI:57964"/>
        <dbReference type="EC" id="4.2.1.47"/>
    </reaction>
</comment>
<proteinExistence type="inferred from homology"/>
<dbReference type="EMBL" id="WESC01000005">
    <property type="protein sequence ID" value="KAB7740670.1"/>
    <property type="molecule type" value="Genomic_DNA"/>
</dbReference>
<dbReference type="Pfam" id="PF16363">
    <property type="entry name" value="GDP_Man_Dehyd"/>
    <property type="match status" value="1"/>
</dbReference>
<dbReference type="GO" id="GO:0008446">
    <property type="term" value="F:GDP-mannose 4,6-dehydratase activity"/>
    <property type="evidence" value="ECO:0007669"/>
    <property type="project" value="UniProtKB-UniRule"/>
</dbReference>
<dbReference type="FunFam" id="3.40.50.720:FF:000924">
    <property type="entry name" value="GDP-mannose 4,6 dehydratase"/>
    <property type="match status" value="1"/>
</dbReference>
<evidence type="ECO:0000313" key="10">
    <source>
        <dbReference type="EMBL" id="KAB7740670.1"/>
    </source>
</evidence>
<comment type="cofactor">
    <cofactor evidence="2 8">
        <name>NADP(+)</name>
        <dbReference type="ChEBI" id="CHEBI:58349"/>
    </cofactor>
</comment>
<evidence type="ECO:0000256" key="1">
    <source>
        <dbReference type="ARBA" id="ARBA00000188"/>
    </source>
</evidence>
<evidence type="ECO:0000313" key="11">
    <source>
        <dbReference type="Proteomes" id="UP000468901"/>
    </source>
</evidence>
<evidence type="ECO:0000256" key="7">
    <source>
        <dbReference type="ARBA" id="ARBA00059383"/>
    </source>
</evidence>
<evidence type="ECO:0000256" key="3">
    <source>
        <dbReference type="ARBA" id="ARBA00009263"/>
    </source>
</evidence>
<dbReference type="Proteomes" id="UP000468901">
    <property type="component" value="Unassembled WGS sequence"/>
</dbReference>
<protein>
    <recommendedName>
        <fullName evidence="4 8">GDP-mannose 4,6-dehydratase</fullName>
        <ecNumber evidence="4 8">4.2.1.47</ecNumber>
    </recommendedName>
    <alternativeName>
        <fullName evidence="8">GDP-D-mannose dehydratase</fullName>
    </alternativeName>
</protein>
<keyword evidence="8" id="KW-0521">NADP</keyword>
<gene>
    <name evidence="8 10" type="primary">gmd</name>
    <name evidence="10" type="ORF">F2P47_06360</name>
</gene>
<dbReference type="InterPro" id="IPR006368">
    <property type="entry name" value="GDP_Man_deHydtase"/>
</dbReference>
<name>A0A6N6VJF2_9HYPH</name>
<keyword evidence="6 8" id="KW-0456">Lyase</keyword>
<dbReference type="PANTHER" id="PTHR43715">
    <property type="entry name" value="GDP-MANNOSE 4,6-DEHYDRATASE"/>
    <property type="match status" value="1"/>
</dbReference>
<evidence type="ECO:0000256" key="2">
    <source>
        <dbReference type="ARBA" id="ARBA00001937"/>
    </source>
</evidence>
<keyword evidence="5" id="KW-0536">Nodulation</keyword>
<dbReference type="GO" id="GO:0042351">
    <property type="term" value="P:'de novo' GDP-L-fucose biosynthetic process"/>
    <property type="evidence" value="ECO:0007669"/>
    <property type="project" value="TreeGrafter"/>
</dbReference>
<evidence type="ECO:0000259" key="9">
    <source>
        <dbReference type="Pfam" id="PF16363"/>
    </source>
</evidence>
<evidence type="ECO:0000256" key="6">
    <source>
        <dbReference type="ARBA" id="ARBA00023239"/>
    </source>
</evidence>